<dbReference type="STRING" id="373668.SAMN05421786_101384"/>
<dbReference type="SUPFAM" id="SSF53901">
    <property type="entry name" value="Thiolase-like"/>
    <property type="match status" value="1"/>
</dbReference>
<name>A0A1N7KCZ4_9FLAO</name>
<protein>
    <submittedName>
        <fullName evidence="4">Beta-ketoacyl synthase, N-terminal domain</fullName>
    </submittedName>
</protein>
<dbReference type="OrthoDB" id="9778690at2"/>
<dbReference type="InterPro" id="IPR050091">
    <property type="entry name" value="PKS_NRPS_Biosynth_Enz"/>
</dbReference>
<dbReference type="GO" id="GO:0006633">
    <property type="term" value="P:fatty acid biosynthetic process"/>
    <property type="evidence" value="ECO:0007669"/>
    <property type="project" value="TreeGrafter"/>
</dbReference>
<gene>
    <name evidence="4" type="ORF">SAMN05421786_101384</name>
</gene>
<dbReference type="InterPro" id="IPR014030">
    <property type="entry name" value="Ketoacyl_synth_N"/>
</dbReference>
<dbReference type="Gene3D" id="3.40.47.10">
    <property type="match status" value="1"/>
</dbReference>
<dbReference type="PROSITE" id="PS52004">
    <property type="entry name" value="KS3_2"/>
    <property type="match status" value="1"/>
</dbReference>
<keyword evidence="2" id="KW-0597">Phosphoprotein</keyword>
<evidence type="ECO:0000256" key="1">
    <source>
        <dbReference type="ARBA" id="ARBA00022450"/>
    </source>
</evidence>
<feature type="domain" description="Ketosynthase family 3 (KS3)" evidence="3">
    <location>
        <begin position="6"/>
        <end position="286"/>
    </location>
</feature>
<dbReference type="AlphaFoldDB" id="A0A1N7KCZ4"/>
<evidence type="ECO:0000313" key="4">
    <source>
        <dbReference type="EMBL" id="SIS59422.1"/>
    </source>
</evidence>
<reference evidence="5" key="1">
    <citation type="submission" date="2017-01" db="EMBL/GenBank/DDBJ databases">
        <authorList>
            <person name="Varghese N."/>
            <person name="Submissions S."/>
        </authorList>
    </citation>
    <scope>NUCLEOTIDE SEQUENCE [LARGE SCALE GENOMIC DNA]</scope>
    <source>
        <strain evidence="5">DSM 18017</strain>
    </source>
</reference>
<dbReference type="Pfam" id="PF00109">
    <property type="entry name" value="ketoacyl-synt"/>
    <property type="match status" value="1"/>
</dbReference>
<dbReference type="InterPro" id="IPR016039">
    <property type="entry name" value="Thiolase-like"/>
</dbReference>
<proteinExistence type="predicted"/>
<dbReference type="RefSeq" id="WP_076549477.1">
    <property type="nucleotide sequence ID" value="NZ_FTOL01000001.1"/>
</dbReference>
<dbReference type="PANTHER" id="PTHR43775:SF37">
    <property type="entry name" value="SI:DKEY-61P9.11"/>
    <property type="match status" value="1"/>
</dbReference>
<sequence length="286" mass="30861">MNTIKKNKIAVIGLDCKFPGQSNGPDQFWKSLLDKKDGIIPIPADRWDHSFYYDKEGGKGKTFVDRAGFIADVFDFSPSSFGIPEKEAADIDPQQRLLIQSSWNSIQNAGYKIDAIKEKTGVFFGLSYRDYYDFDIAPNGVNGYTASNPLGNCNAIAAGRVAYLLGLNGPAIQLDTICSSSLMTLHLACQSLLNEECDYALSGGVNCILSPHALVALAQMGALSKSAKCQAFSKHADGYIRGEGVGVLLLKRLEDAERDGDYIYGIVEGTATNHDGRSNGLTAPNG</sequence>
<dbReference type="Proteomes" id="UP000186744">
    <property type="component" value="Unassembled WGS sequence"/>
</dbReference>
<dbReference type="InterPro" id="IPR020841">
    <property type="entry name" value="PKS_Beta-ketoAc_synthase_dom"/>
</dbReference>
<keyword evidence="1" id="KW-0596">Phosphopantetheine</keyword>
<organism evidence="4 5">
    <name type="scientific">Chryseobacterium ureilyticum</name>
    <dbReference type="NCBI Taxonomy" id="373668"/>
    <lineage>
        <taxon>Bacteria</taxon>
        <taxon>Pseudomonadati</taxon>
        <taxon>Bacteroidota</taxon>
        <taxon>Flavobacteriia</taxon>
        <taxon>Flavobacteriales</taxon>
        <taxon>Weeksellaceae</taxon>
        <taxon>Chryseobacterium group</taxon>
        <taxon>Chryseobacterium</taxon>
    </lineage>
</organism>
<dbReference type="CDD" id="cd00833">
    <property type="entry name" value="PKS"/>
    <property type="match status" value="1"/>
</dbReference>
<dbReference type="EMBL" id="FTOL01000001">
    <property type="protein sequence ID" value="SIS59422.1"/>
    <property type="molecule type" value="Genomic_DNA"/>
</dbReference>
<evidence type="ECO:0000256" key="2">
    <source>
        <dbReference type="ARBA" id="ARBA00022553"/>
    </source>
</evidence>
<dbReference type="SMART" id="SM00825">
    <property type="entry name" value="PKS_KS"/>
    <property type="match status" value="1"/>
</dbReference>
<keyword evidence="5" id="KW-1185">Reference proteome</keyword>
<dbReference type="PANTHER" id="PTHR43775">
    <property type="entry name" value="FATTY ACID SYNTHASE"/>
    <property type="match status" value="1"/>
</dbReference>
<dbReference type="GO" id="GO:0004312">
    <property type="term" value="F:fatty acid synthase activity"/>
    <property type="evidence" value="ECO:0007669"/>
    <property type="project" value="TreeGrafter"/>
</dbReference>
<accession>A0A1N7KCZ4</accession>
<evidence type="ECO:0000259" key="3">
    <source>
        <dbReference type="PROSITE" id="PS52004"/>
    </source>
</evidence>
<evidence type="ECO:0000313" key="5">
    <source>
        <dbReference type="Proteomes" id="UP000186744"/>
    </source>
</evidence>